<dbReference type="Pfam" id="PF02878">
    <property type="entry name" value="PGM_PMM_I"/>
    <property type="match status" value="1"/>
</dbReference>
<feature type="domain" description="Alpha-D-phosphohexomutase alpha/beta/alpha" evidence="9">
    <location>
        <begin position="8"/>
        <end position="140"/>
    </location>
</feature>
<evidence type="ECO:0000313" key="12">
    <source>
        <dbReference type="EMBL" id="PWK19587.1"/>
    </source>
</evidence>
<evidence type="ECO:0000313" key="13">
    <source>
        <dbReference type="Proteomes" id="UP000245430"/>
    </source>
</evidence>
<dbReference type="AlphaFoldDB" id="A0A316DN34"/>
<dbReference type="PANTHER" id="PTHR42946">
    <property type="entry name" value="PHOSPHOHEXOSE MUTASE"/>
    <property type="match status" value="1"/>
</dbReference>
<accession>A0A316DN34</accession>
<evidence type="ECO:0000256" key="4">
    <source>
        <dbReference type="ARBA" id="ARBA00022723"/>
    </source>
</evidence>
<dbReference type="Gene3D" id="3.30.310.50">
    <property type="entry name" value="Alpha-D-phosphohexomutase, C-terminal domain"/>
    <property type="match status" value="1"/>
</dbReference>
<keyword evidence="3" id="KW-0597">Phosphoprotein</keyword>
<dbReference type="GO" id="GO:0004615">
    <property type="term" value="F:phosphomannomutase activity"/>
    <property type="evidence" value="ECO:0007669"/>
    <property type="project" value="TreeGrafter"/>
</dbReference>
<feature type="domain" description="Alpha-D-phosphohexomutase alpha/beta/alpha" evidence="10">
    <location>
        <begin position="164"/>
        <end position="263"/>
    </location>
</feature>
<keyword evidence="4 7" id="KW-0479">Metal-binding</keyword>
<dbReference type="FunFam" id="3.30.310.50:FF:000006">
    <property type="entry name" value="Phosphoglucosamine mutase"/>
    <property type="match status" value="1"/>
</dbReference>
<evidence type="ECO:0000259" key="9">
    <source>
        <dbReference type="Pfam" id="PF02878"/>
    </source>
</evidence>
<dbReference type="InterPro" id="IPR016066">
    <property type="entry name" value="A-D-PHexomutase_CS"/>
</dbReference>
<evidence type="ECO:0000259" key="10">
    <source>
        <dbReference type="Pfam" id="PF02879"/>
    </source>
</evidence>
<name>A0A316DN34_9FLAO</name>
<dbReference type="InterPro" id="IPR024086">
    <property type="entry name" value="GlmM_arc-type"/>
</dbReference>
<dbReference type="RefSeq" id="WP_109681481.1">
    <property type="nucleotide sequence ID" value="NZ_QGGP01000002.1"/>
</dbReference>
<comment type="caution">
    <text evidence="12">The sequence shown here is derived from an EMBL/GenBank/DDBJ whole genome shotgun (WGS) entry which is preliminary data.</text>
</comment>
<evidence type="ECO:0000256" key="7">
    <source>
        <dbReference type="RuleBase" id="RU004326"/>
    </source>
</evidence>
<proteinExistence type="inferred from homology"/>
<dbReference type="InterPro" id="IPR016055">
    <property type="entry name" value="A-D-PHexomutase_a/b/a-I/II/III"/>
</dbReference>
<dbReference type="InterPro" id="IPR005841">
    <property type="entry name" value="Alpha-D-phosphohexomutase_SF"/>
</dbReference>
<keyword evidence="5 7" id="KW-0460">Magnesium</keyword>
<dbReference type="EMBL" id="QGGP01000002">
    <property type="protein sequence ID" value="PWK19587.1"/>
    <property type="molecule type" value="Genomic_DNA"/>
</dbReference>
<dbReference type="NCBIfam" id="TIGR03990">
    <property type="entry name" value="Arch_GlmM"/>
    <property type="match status" value="1"/>
</dbReference>
<dbReference type="Pfam" id="PF00408">
    <property type="entry name" value="PGM_PMM_IV"/>
    <property type="match status" value="1"/>
</dbReference>
<dbReference type="OrthoDB" id="9806956at2"/>
<dbReference type="InterPro" id="IPR050060">
    <property type="entry name" value="Phosphoglucosamine_mutase"/>
</dbReference>
<dbReference type="InterPro" id="IPR005844">
    <property type="entry name" value="A-D-PHexomutase_a/b/a-I"/>
</dbReference>
<evidence type="ECO:0000259" key="8">
    <source>
        <dbReference type="Pfam" id="PF00408"/>
    </source>
</evidence>
<evidence type="ECO:0000256" key="6">
    <source>
        <dbReference type="ARBA" id="ARBA00023235"/>
    </source>
</evidence>
<evidence type="ECO:0000256" key="5">
    <source>
        <dbReference type="ARBA" id="ARBA00022842"/>
    </source>
</evidence>
<organism evidence="12 13">
    <name type="scientific">Xanthomarina spongicola</name>
    <dbReference type="NCBI Taxonomy" id="570520"/>
    <lineage>
        <taxon>Bacteria</taxon>
        <taxon>Pseudomonadati</taxon>
        <taxon>Bacteroidota</taxon>
        <taxon>Flavobacteriia</taxon>
        <taxon>Flavobacteriales</taxon>
        <taxon>Flavobacteriaceae</taxon>
        <taxon>Xanthomarina</taxon>
    </lineage>
</organism>
<evidence type="ECO:0000256" key="2">
    <source>
        <dbReference type="ARBA" id="ARBA00010231"/>
    </source>
</evidence>
<feature type="domain" description="Alpha-D-phosphohexomutase C-terminal" evidence="8">
    <location>
        <begin position="395"/>
        <end position="453"/>
    </location>
</feature>
<feature type="domain" description="Alpha-D-phosphohexomutase alpha/beta/alpha" evidence="11">
    <location>
        <begin position="270"/>
        <end position="374"/>
    </location>
</feature>
<dbReference type="SUPFAM" id="SSF53738">
    <property type="entry name" value="Phosphoglucomutase, first 3 domains"/>
    <property type="match status" value="3"/>
</dbReference>
<reference evidence="12 13" key="1">
    <citation type="submission" date="2018-05" db="EMBL/GenBank/DDBJ databases">
        <title>Genomic Encyclopedia of Archaeal and Bacterial Type Strains, Phase II (KMG-II): from individual species to whole genera.</title>
        <authorList>
            <person name="Goeker M."/>
        </authorList>
    </citation>
    <scope>NUCLEOTIDE SEQUENCE [LARGE SCALE GENOMIC DNA]</scope>
    <source>
        <strain evidence="12 13">DSM 22637</strain>
    </source>
</reference>
<sequence length="461" mass="50435">MTLIKSISGIRGTIGGKVGDNLTPIDAVKFASAYGIWLKQQRNKENYRVVVGRDARISGEMIQNLVMNTLVGLGIHVIDLGLSTTPTVEIAVPMEHADGGIILTASHNPKQWNALKLLNEKGEFLNGAEGTKILEIAESDSMSFSDVDSLGKITKNKAYIDMHIDEVLKLPLVNKNAIEAANFKVVVDGVNSTGGIAIPLLLERLGVHPVKLYCEPNGHFPHNPEPLKEHLTDLSEAVVNERADLGIVVDPDVDRLAFMDEKGEMFGEEYTLVACADYVLSKTPGNTVSNMSSTRALRDVTEKHGGTYEASAVGEVNVVELMKKNNAIIGGEGNGGIIYPESHYGRDALVGVALFLSLLAEKRMKVSELRASYPSYFMSKKKIELTPEIEVDAILKQMEAKYAHEKLTTIDGVKIDFSDSWVHLRKSNTEPIIRVYTEAPTQQEADDLANKIIAEINKISN</sequence>
<dbReference type="GO" id="GO:0005829">
    <property type="term" value="C:cytosol"/>
    <property type="evidence" value="ECO:0007669"/>
    <property type="project" value="TreeGrafter"/>
</dbReference>
<evidence type="ECO:0000256" key="3">
    <source>
        <dbReference type="ARBA" id="ARBA00022553"/>
    </source>
</evidence>
<dbReference type="GO" id="GO:0005975">
    <property type="term" value="P:carbohydrate metabolic process"/>
    <property type="evidence" value="ECO:0007669"/>
    <property type="project" value="InterPro"/>
</dbReference>
<dbReference type="SUPFAM" id="SSF55957">
    <property type="entry name" value="Phosphoglucomutase, C-terminal domain"/>
    <property type="match status" value="1"/>
</dbReference>
<dbReference type="PANTHER" id="PTHR42946:SF1">
    <property type="entry name" value="PHOSPHOGLUCOMUTASE (ALPHA-D-GLUCOSE-1,6-BISPHOSPHATE-DEPENDENT)"/>
    <property type="match status" value="1"/>
</dbReference>
<dbReference type="Pfam" id="PF02880">
    <property type="entry name" value="PGM_PMM_III"/>
    <property type="match status" value="1"/>
</dbReference>
<evidence type="ECO:0000256" key="1">
    <source>
        <dbReference type="ARBA" id="ARBA00001946"/>
    </source>
</evidence>
<dbReference type="PROSITE" id="PS00710">
    <property type="entry name" value="PGM_PMM"/>
    <property type="match status" value="1"/>
</dbReference>
<dbReference type="Pfam" id="PF02879">
    <property type="entry name" value="PGM_PMM_II"/>
    <property type="match status" value="1"/>
</dbReference>
<evidence type="ECO:0000259" key="11">
    <source>
        <dbReference type="Pfam" id="PF02880"/>
    </source>
</evidence>
<dbReference type="Proteomes" id="UP000245430">
    <property type="component" value="Unassembled WGS sequence"/>
</dbReference>
<dbReference type="FunFam" id="3.40.120.10:FF:000020">
    <property type="entry name" value="Phosphoglucosamine mutase"/>
    <property type="match status" value="1"/>
</dbReference>
<gene>
    <name evidence="12" type="ORF">LX78_00935</name>
</gene>
<dbReference type="PRINTS" id="PR00509">
    <property type="entry name" value="PGMPMM"/>
</dbReference>
<dbReference type="GO" id="GO:0006048">
    <property type="term" value="P:UDP-N-acetylglucosamine biosynthetic process"/>
    <property type="evidence" value="ECO:0007669"/>
    <property type="project" value="TreeGrafter"/>
</dbReference>
<keyword evidence="13" id="KW-1185">Reference proteome</keyword>
<dbReference type="InterPro" id="IPR005843">
    <property type="entry name" value="A-D-PHexomutase_C"/>
</dbReference>
<dbReference type="GO" id="GO:0009252">
    <property type="term" value="P:peptidoglycan biosynthetic process"/>
    <property type="evidence" value="ECO:0007669"/>
    <property type="project" value="TreeGrafter"/>
</dbReference>
<protein>
    <submittedName>
        <fullName evidence="12">Phosphomannomutase</fullName>
    </submittedName>
</protein>
<dbReference type="InterPro" id="IPR005846">
    <property type="entry name" value="A-D-PHexomutase_a/b/a-III"/>
</dbReference>
<dbReference type="GO" id="GO:0008966">
    <property type="term" value="F:phosphoglucosamine mutase activity"/>
    <property type="evidence" value="ECO:0007669"/>
    <property type="project" value="InterPro"/>
</dbReference>
<keyword evidence="6" id="KW-0413">Isomerase</keyword>
<dbReference type="InterPro" id="IPR036900">
    <property type="entry name" value="A-D-PHexomutase_C_sf"/>
</dbReference>
<dbReference type="GO" id="GO:0000287">
    <property type="term" value="F:magnesium ion binding"/>
    <property type="evidence" value="ECO:0007669"/>
    <property type="project" value="InterPro"/>
</dbReference>
<dbReference type="InterPro" id="IPR005845">
    <property type="entry name" value="A-D-PHexomutase_a/b/a-II"/>
</dbReference>
<comment type="cofactor">
    <cofactor evidence="1">
        <name>Mg(2+)</name>
        <dbReference type="ChEBI" id="CHEBI:18420"/>
    </cofactor>
</comment>
<comment type="similarity">
    <text evidence="2 7">Belongs to the phosphohexose mutase family.</text>
</comment>
<dbReference type="Gene3D" id="3.40.120.10">
    <property type="entry name" value="Alpha-D-Glucose-1,6-Bisphosphate, subunit A, domain 3"/>
    <property type="match status" value="3"/>
</dbReference>